<comment type="similarity">
    <text evidence="2">Belongs to the UPF0126 family.</text>
</comment>
<evidence type="ECO:0000256" key="3">
    <source>
        <dbReference type="ARBA" id="ARBA00022475"/>
    </source>
</evidence>
<evidence type="ECO:0000256" key="1">
    <source>
        <dbReference type="ARBA" id="ARBA00004651"/>
    </source>
</evidence>
<feature type="domain" description="Glycine transporter" evidence="8">
    <location>
        <begin position="107"/>
        <end position="181"/>
    </location>
</feature>
<comment type="subcellular location">
    <subcellularLocation>
        <location evidence="1">Cell membrane</location>
        <topology evidence="1">Multi-pass membrane protein</topology>
    </subcellularLocation>
</comment>
<dbReference type="PANTHER" id="PTHR30506">
    <property type="entry name" value="INNER MEMBRANE PROTEIN"/>
    <property type="match status" value="1"/>
</dbReference>
<keyword evidence="5 7" id="KW-1133">Transmembrane helix</keyword>
<evidence type="ECO:0000313" key="9">
    <source>
        <dbReference type="EMBL" id="MBF6302595.1"/>
    </source>
</evidence>
<dbReference type="PANTHER" id="PTHR30506:SF3">
    <property type="entry name" value="UPF0126 INNER MEMBRANE PROTEIN YADS-RELATED"/>
    <property type="match status" value="1"/>
</dbReference>
<accession>A0ABS0D1C5</accession>
<comment type="caution">
    <text evidence="9">The sequence shown here is derived from an EMBL/GenBank/DDBJ whole genome shotgun (WGS) entry which is preliminary data.</text>
</comment>
<keyword evidence="4 7" id="KW-0812">Transmembrane</keyword>
<dbReference type="Pfam" id="PF03458">
    <property type="entry name" value="Gly_transporter"/>
    <property type="match status" value="2"/>
</dbReference>
<name>A0ABS0D1C5_9NOCA</name>
<evidence type="ECO:0000256" key="5">
    <source>
        <dbReference type="ARBA" id="ARBA00022989"/>
    </source>
</evidence>
<gene>
    <name evidence="9" type="ORF">IU459_34420</name>
</gene>
<proteinExistence type="inferred from homology"/>
<keyword evidence="10" id="KW-1185">Reference proteome</keyword>
<dbReference type="EMBL" id="JADLQX010000048">
    <property type="protein sequence ID" value="MBF6302595.1"/>
    <property type="molecule type" value="Genomic_DNA"/>
</dbReference>
<evidence type="ECO:0000256" key="4">
    <source>
        <dbReference type="ARBA" id="ARBA00022692"/>
    </source>
</evidence>
<dbReference type="Proteomes" id="UP000702209">
    <property type="component" value="Unassembled WGS sequence"/>
</dbReference>
<evidence type="ECO:0000256" key="7">
    <source>
        <dbReference type="SAM" id="Phobius"/>
    </source>
</evidence>
<feature type="transmembrane region" description="Helical" evidence="7">
    <location>
        <begin position="42"/>
        <end position="66"/>
    </location>
</feature>
<feature type="transmembrane region" description="Helical" evidence="7">
    <location>
        <begin position="124"/>
        <end position="145"/>
    </location>
</feature>
<feature type="domain" description="Glycine transporter" evidence="8">
    <location>
        <begin position="23"/>
        <end position="95"/>
    </location>
</feature>
<feature type="transmembrane region" description="Helical" evidence="7">
    <location>
        <begin position="78"/>
        <end position="95"/>
    </location>
</feature>
<protein>
    <submittedName>
        <fullName evidence="9">Trimeric intracellular cation channel family protein</fullName>
    </submittedName>
</protein>
<organism evidence="9 10">
    <name type="scientific">Nocardia amamiensis</name>
    <dbReference type="NCBI Taxonomy" id="404578"/>
    <lineage>
        <taxon>Bacteria</taxon>
        <taxon>Bacillati</taxon>
        <taxon>Actinomycetota</taxon>
        <taxon>Actinomycetes</taxon>
        <taxon>Mycobacteriales</taxon>
        <taxon>Nocardiaceae</taxon>
        <taxon>Nocardia</taxon>
    </lineage>
</organism>
<keyword evidence="6 7" id="KW-0472">Membrane</keyword>
<evidence type="ECO:0000313" key="10">
    <source>
        <dbReference type="Proteomes" id="UP000702209"/>
    </source>
</evidence>
<dbReference type="RefSeq" id="WP_195133779.1">
    <property type="nucleotide sequence ID" value="NZ_JADLQX010000048.1"/>
</dbReference>
<dbReference type="InterPro" id="IPR005115">
    <property type="entry name" value="Gly_transporter"/>
</dbReference>
<reference evidence="9 10" key="1">
    <citation type="submission" date="2020-10" db="EMBL/GenBank/DDBJ databases">
        <title>Identification of Nocardia species via Next-generation sequencing and recognition of intraspecies genetic diversity.</title>
        <authorList>
            <person name="Li P."/>
            <person name="Li P."/>
            <person name="Lu B."/>
        </authorList>
    </citation>
    <scope>NUCLEOTIDE SEQUENCE [LARGE SCALE GENOMIC DNA]</scope>
    <source>
        <strain evidence="9 10">BJ06-0157</strain>
    </source>
</reference>
<evidence type="ECO:0000256" key="2">
    <source>
        <dbReference type="ARBA" id="ARBA00008193"/>
    </source>
</evidence>
<feature type="transmembrane region" description="Helical" evidence="7">
    <location>
        <begin position="190"/>
        <end position="211"/>
    </location>
</feature>
<feature type="transmembrane region" description="Helical" evidence="7">
    <location>
        <begin position="166"/>
        <end position="184"/>
    </location>
</feature>
<sequence>MSNPLTSFAAIHSAVSLAQQIGDGLGTFAFAVSGALLAVRKNFYIIGIGTLAAVTAVGGGITRDLIVGRHPPVAFTDLWYLGVALAAAATIFFWHPPRKLTGRPLDIADALGLGTFCVTGTLTAFQFGFGAPSATLIGVVTAVGGGALRDLLAGQVPRVLRPDQEIYAIPALLGAAVTAVLVYFDRLTDLTGSLAALGAVALRLLALHYHWRAPQARADKRSQ</sequence>
<evidence type="ECO:0000259" key="8">
    <source>
        <dbReference type="Pfam" id="PF03458"/>
    </source>
</evidence>
<keyword evidence="3" id="KW-1003">Cell membrane</keyword>
<evidence type="ECO:0000256" key="6">
    <source>
        <dbReference type="ARBA" id="ARBA00023136"/>
    </source>
</evidence>